<proteinExistence type="predicted"/>
<protein>
    <recommendedName>
        <fullName evidence="2">Lipocalin-like domain-containing protein</fullName>
    </recommendedName>
</protein>
<name>A0A1W6YMC2_9BORD</name>
<evidence type="ECO:0000313" key="4">
    <source>
        <dbReference type="Proteomes" id="UP000194151"/>
    </source>
</evidence>
<dbReference type="Proteomes" id="UP000194151">
    <property type="component" value="Chromosome"/>
</dbReference>
<dbReference type="InterPro" id="IPR024311">
    <property type="entry name" value="Lipocalin-like"/>
</dbReference>
<gene>
    <name evidence="3" type="ORF">CAL12_16455</name>
</gene>
<evidence type="ECO:0000256" key="1">
    <source>
        <dbReference type="SAM" id="SignalP"/>
    </source>
</evidence>
<organism evidence="3 4">
    <name type="scientific">Bordetella genomosp. 8</name>
    <dbReference type="NCBI Taxonomy" id="1416806"/>
    <lineage>
        <taxon>Bacteria</taxon>
        <taxon>Pseudomonadati</taxon>
        <taxon>Pseudomonadota</taxon>
        <taxon>Betaproteobacteria</taxon>
        <taxon>Burkholderiales</taxon>
        <taxon>Alcaligenaceae</taxon>
        <taxon>Bordetella</taxon>
    </lineage>
</organism>
<dbReference type="STRING" id="1416806.CAL12_16455"/>
<feature type="signal peptide" evidence="1">
    <location>
        <begin position="1"/>
        <end position="25"/>
    </location>
</feature>
<feature type="domain" description="Lipocalin-like" evidence="2">
    <location>
        <begin position="35"/>
        <end position="138"/>
    </location>
</feature>
<dbReference type="OrthoDB" id="118834at2"/>
<dbReference type="EMBL" id="CP021108">
    <property type="protein sequence ID" value="ARP82250.1"/>
    <property type="molecule type" value="Genomic_DNA"/>
</dbReference>
<dbReference type="RefSeq" id="WP_086065628.1">
    <property type="nucleotide sequence ID" value="NZ_CP021108.1"/>
</dbReference>
<evidence type="ECO:0000259" key="2">
    <source>
        <dbReference type="Pfam" id="PF13924"/>
    </source>
</evidence>
<accession>A0A1W6YMC2</accession>
<reference evidence="3 4" key="1">
    <citation type="submission" date="2017-05" db="EMBL/GenBank/DDBJ databases">
        <title>Complete and WGS of Bordetella genogroups.</title>
        <authorList>
            <person name="Spilker T."/>
            <person name="LiPuma J."/>
        </authorList>
    </citation>
    <scope>NUCLEOTIDE SEQUENCE [LARGE SCALE GENOMIC DNA]</scope>
    <source>
        <strain evidence="3 4">AU19157</strain>
    </source>
</reference>
<feature type="chain" id="PRO_5012416243" description="Lipocalin-like domain-containing protein" evidence="1">
    <location>
        <begin position="26"/>
        <end position="169"/>
    </location>
</feature>
<evidence type="ECO:0000313" key="3">
    <source>
        <dbReference type="EMBL" id="ARP82250.1"/>
    </source>
</evidence>
<dbReference type="KEGG" id="bgv:CAL12_16455"/>
<dbReference type="Pfam" id="PF13924">
    <property type="entry name" value="Lipocalin_5"/>
    <property type="match status" value="1"/>
</dbReference>
<keyword evidence="4" id="KW-1185">Reference proteome</keyword>
<sequence length="169" mass="18293">MIVRNIRLAALAMALSVASADAAHARSPAPNQLLGAWRMVSAQLDPDGRNLPAYGEKPNGLLVFTSDMRFIEVLTDASLPPFASNARGKGTDAENRAAMASGIGFFGTYTVDGNGEFSGNRVEGSTFPNWVGSVRTRQDLTLKVAGDHMAEDFQRPDGTRIRIRWQRAK</sequence>
<keyword evidence="1" id="KW-0732">Signal</keyword>
<dbReference type="AlphaFoldDB" id="A0A1W6YMC2"/>